<feature type="domain" description="Transposase-associated" evidence="1">
    <location>
        <begin position="3"/>
        <end position="60"/>
    </location>
</feature>
<dbReference type="Pfam" id="PF13963">
    <property type="entry name" value="Transpos_assoc"/>
    <property type="match status" value="1"/>
</dbReference>
<accession>A0AAQ3U0Y0</accession>
<name>A0AAQ3U0Y0_PASNO</name>
<sequence length="113" mass="13360">MDRSWVHGRLFTREYISGVKNFMSFIQRKFCEDDEILCPCSRCLNQKSWHQGLVEKHLLVHHGENFDVDVIENPDDVHDHANDSLMHGIDVEDENYDNDHFEGMLRDLQSTKE</sequence>
<reference evidence="2 3" key="1">
    <citation type="submission" date="2024-02" db="EMBL/GenBank/DDBJ databases">
        <title>High-quality chromosome-scale genome assembly of Pensacola bahiagrass (Paspalum notatum Flugge var. saurae).</title>
        <authorList>
            <person name="Vega J.M."/>
            <person name="Podio M."/>
            <person name="Orjuela J."/>
            <person name="Siena L.A."/>
            <person name="Pessino S.C."/>
            <person name="Combes M.C."/>
            <person name="Mariac C."/>
            <person name="Albertini E."/>
            <person name="Pupilli F."/>
            <person name="Ortiz J.P.A."/>
            <person name="Leblanc O."/>
        </authorList>
    </citation>
    <scope>NUCLEOTIDE SEQUENCE [LARGE SCALE GENOMIC DNA]</scope>
    <source>
        <strain evidence="2">R1</strain>
        <tissue evidence="2">Leaf</tissue>
    </source>
</reference>
<organism evidence="2 3">
    <name type="scientific">Paspalum notatum var. saurae</name>
    <dbReference type="NCBI Taxonomy" id="547442"/>
    <lineage>
        <taxon>Eukaryota</taxon>
        <taxon>Viridiplantae</taxon>
        <taxon>Streptophyta</taxon>
        <taxon>Embryophyta</taxon>
        <taxon>Tracheophyta</taxon>
        <taxon>Spermatophyta</taxon>
        <taxon>Magnoliopsida</taxon>
        <taxon>Liliopsida</taxon>
        <taxon>Poales</taxon>
        <taxon>Poaceae</taxon>
        <taxon>PACMAD clade</taxon>
        <taxon>Panicoideae</taxon>
        <taxon>Andropogonodae</taxon>
        <taxon>Paspaleae</taxon>
        <taxon>Paspalinae</taxon>
        <taxon>Paspalum</taxon>
    </lineage>
</organism>
<evidence type="ECO:0000313" key="2">
    <source>
        <dbReference type="EMBL" id="WVZ80885.1"/>
    </source>
</evidence>
<gene>
    <name evidence="2" type="ORF">U9M48_028323</name>
</gene>
<dbReference type="Proteomes" id="UP001341281">
    <property type="component" value="Chromosome 06"/>
</dbReference>
<evidence type="ECO:0000313" key="3">
    <source>
        <dbReference type="Proteomes" id="UP001341281"/>
    </source>
</evidence>
<keyword evidence="3" id="KW-1185">Reference proteome</keyword>
<dbReference type="EMBL" id="CP144750">
    <property type="protein sequence ID" value="WVZ80885.1"/>
    <property type="molecule type" value="Genomic_DNA"/>
</dbReference>
<evidence type="ECO:0000259" key="1">
    <source>
        <dbReference type="Pfam" id="PF13963"/>
    </source>
</evidence>
<dbReference type="InterPro" id="IPR029480">
    <property type="entry name" value="Transpos_assoc"/>
</dbReference>
<protein>
    <recommendedName>
        <fullName evidence="1">Transposase-associated domain-containing protein</fullName>
    </recommendedName>
</protein>
<dbReference type="AlphaFoldDB" id="A0AAQ3U0Y0"/>
<proteinExistence type="predicted"/>